<keyword evidence="3" id="KW-0732">Signal</keyword>
<dbReference type="PANTHER" id="PTHR38776:SF1">
    <property type="entry name" value="MLTA-INTERACTING PROTEIN-RELATED"/>
    <property type="match status" value="1"/>
</dbReference>
<dbReference type="AlphaFoldDB" id="A0A162JBY6"/>
<dbReference type="Pfam" id="PF06629">
    <property type="entry name" value="MipA"/>
    <property type="match status" value="1"/>
</dbReference>
<gene>
    <name evidence="6" type="ORF">A2J07_01860</name>
</gene>
<dbReference type="GO" id="GO:0009279">
    <property type="term" value="C:cell outer membrane"/>
    <property type="evidence" value="ECO:0007669"/>
    <property type="project" value="UniProtKB-SubCell"/>
</dbReference>
<evidence type="ECO:0000256" key="3">
    <source>
        <dbReference type="ARBA" id="ARBA00022729"/>
    </source>
</evidence>
<dbReference type="KEGG" id="fnf:BSQ88_04945"/>
<dbReference type="EMBL" id="LVEA01000001">
    <property type="protein sequence ID" value="KYL05506.1"/>
    <property type="molecule type" value="Genomic_DNA"/>
</dbReference>
<dbReference type="RefSeq" id="WP_035936504.1">
    <property type="nucleotide sequence ID" value="NZ_CAXOUJ010000032.1"/>
</dbReference>
<evidence type="ECO:0000256" key="1">
    <source>
        <dbReference type="ARBA" id="ARBA00004442"/>
    </source>
</evidence>
<evidence type="ECO:0008006" key="8">
    <source>
        <dbReference type="Google" id="ProtNLM"/>
    </source>
</evidence>
<organism evidence="6 7">
    <name type="scientific">Fusobacterium necrophorum subsp. funduliforme</name>
    <dbReference type="NCBI Taxonomy" id="143387"/>
    <lineage>
        <taxon>Bacteria</taxon>
        <taxon>Fusobacteriati</taxon>
        <taxon>Fusobacteriota</taxon>
        <taxon>Fusobacteriia</taxon>
        <taxon>Fusobacteriales</taxon>
        <taxon>Fusobacteriaceae</taxon>
        <taxon>Fusobacterium</taxon>
    </lineage>
</organism>
<dbReference type="PANTHER" id="PTHR38776">
    <property type="entry name" value="MLTA-INTERACTING PROTEIN-RELATED"/>
    <property type="match status" value="1"/>
</dbReference>
<comment type="similarity">
    <text evidence="2">Belongs to the MipA/OmpV family.</text>
</comment>
<proteinExistence type="inferred from homology"/>
<evidence type="ECO:0000256" key="2">
    <source>
        <dbReference type="ARBA" id="ARBA00005722"/>
    </source>
</evidence>
<dbReference type="Proteomes" id="UP000075816">
    <property type="component" value="Unassembled WGS sequence"/>
</dbReference>
<protein>
    <recommendedName>
        <fullName evidence="8">MipA/OmpV family protein</fullName>
    </recommendedName>
</protein>
<name>A0A162JBY6_9FUSO</name>
<comment type="subcellular location">
    <subcellularLocation>
        <location evidence="1">Cell outer membrane</location>
    </subcellularLocation>
</comment>
<evidence type="ECO:0000256" key="5">
    <source>
        <dbReference type="ARBA" id="ARBA00023237"/>
    </source>
</evidence>
<evidence type="ECO:0000313" key="6">
    <source>
        <dbReference type="EMBL" id="KYL05506.1"/>
    </source>
</evidence>
<dbReference type="InterPro" id="IPR010583">
    <property type="entry name" value="MipA"/>
</dbReference>
<sequence>MKKNFIIAIFCSFAAFSYAEEKMSGVNLGITASHAKEIYKVSAKEKYSVLPLISVNYKDFYINQSELGYQFQVHDNFLISGYFDFLDGYPVKGKEMQKEYKSIQTRRSQIAGGGRITYFKDNFQTSIFAQGGKRGSSTGADLSLSFPLTEKLFFTTGLNYTIYSKNFTNYYFGVHKEDLGGKLTKVYSPKASYSYGAEASLEYQITEPFSIFTSVSATNYSKEITNSPLVKDKTNISTTIGLQYSF</sequence>
<keyword evidence="4" id="KW-0472">Membrane</keyword>
<keyword evidence="5" id="KW-0998">Cell outer membrane</keyword>
<dbReference type="SUPFAM" id="SSF56935">
    <property type="entry name" value="Porins"/>
    <property type="match status" value="1"/>
</dbReference>
<evidence type="ECO:0000313" key="7">
    <source>
        <dbReference type="Proteomes" id="UP000075816"/>
    </source>
</evidence>
<accession>A0A162JBY6</accession>
<evidence type="ECO:0000256" key="4">
    <source>
        <dbReference type="ARBA" id="ARBA00023136"/>
    </source>
</evidence>
<reference evidence="6 7" key="1">
    <citation type="submission" date="2016-03" db="EMBL/GenBank/DDBJ databases">
        <title>Comparative genomics of human isolates of Fusobacterium necrophorum.</title>
        <authorList>
            <person name="Jensen A."/>
            <person name="Bank S."/>
            <person name="Andersen P.S."/>
            <person name="Kristensen L.H."/>
            <person name="Prag J."/>
        </authorList>
    </citation>
    <scope>NUCLEOTIDE SEQUENCE [LARGE SCALE GENOMIC DNA]</scope>
    <source>
        <strain evidence="6 7">LS_1264</strain>
    </source>
</reference>
<comment type="caution">
    <text evidence="6">The sequence shown here is derived from an EMBL/GenBank/DDBJ whole genome shotgun (WGS) entry which is preliminary data.</text>
</comment>